<dbReference type="InterPro" id="IPR043129">
    <property type="entry name" value="ATPase_NBD"/>
</dbReference>
<dbReference type="InterPro" id="IPR000835">
    <property type="entry name" value="HTH_MarR-typ"/>
</dbReference>
<dbReference type="SUPFAM" id="SSF53067">
    <property type="entry name" value="Actin-like ATPase domain"/>
    <property type="match status" value="1"/>
</dbReference>
<dbReference type="InterPro" id="IPR036388">
    <property type="entry name" value="WH-like_DNA-bd_sf"/>
</dbReference>
<dbReference type="PROSITE" id="PS01125">
    <property type="entry name" value="ROK"/>
    <property type="match status" value="1"/>
</dbReference>
<protein>
    <submittedName>
        <fullName evidence="3">ROK family transcriptional regulator</fullName>
    </submittedName>
</protein>
<dbReference type="RefSeq" id="WP_270025649.1">
    <property type="nucleotide sequence ID" value="NZ_JAPDDP010000021.1"/>
</dbReference>
<reference evidence="3" key="1">
    <citation type="submission" date="2022-10" db="EMBL/GenBank/DDBJ databases">
        <title>The WGS of Solirubrobacter phytolaccae KCTC 29190.</title>
        <authorList>
            <person name="Jiang Z."/>
        </authorList>
    </citation>
    <scope>NUCLEOTIDE SEQUENCE</scope>
    <source>
        <strain evidence="3">KCTC 29190</strain>
    </source>
</reference>
<evidence type="ECO:0000259" key="2">
    <source>
        <dbReference type="Pfam" id="PF12802"/>
    </source>
</evidence>
<accession>A0A9X3NAH4</accession>
<gene>
    <name evidence="3" type="ORF">OJ997_13600</name>
</gene>
<dbReference type="Pfam" id="PF12802">
    <property type="entry name" value="MarR_2"/>
    <property type="match status" value="1"/>
</dbReference>
<dbReference type="GO" id="GO:0003700">
    <property type="term" value="F:DNA-binding transcription factor activity"/>
    <property type="evidence" value="ECO:0007669"/>
    <property type="project" value="InterPro"/>
</dbReference>
<name>A0A9X3NAH4_9ACTN</name>
<proteinExistence type="inferred from homology"/>
<dbReference type="InterPro" id="IPR049874">
    <property type="entry name" value="ROK_cs"/>
</dbReference>
<dbReference type="InterPro" id="IPR036390">
    <property type="entry name" value="WH_DNA-bd_sf"/>
</dbReference>
<dbReference type="InterPro" id="IPR000600">
    <property type="entry name" value="ROK"/>
</dbReference>
<feature type="domain" description="HTH marR-type" evidence="2">
    <location>
        <begin position="7"/>
        <end position="54"/>
    </location>
</feature>
<comment type="similarity">
    <text evidence="1">Belongs to the ROK (NagC/XylR) family.</text>
</comment>
<dbReference type="EMBL" id="JAPDDP010000021">
    <property type="protein sequence ID" value="MDA0181335.1"/>
    <property type="molecule type" value="Genomic_DNA"/>
</dbReference>
<dbReference type="SUPFAM" id="SSF46785">
    <property type="entry name" value="Winged helix' DNA-binding domain"/>
    <property type="match status" value="1"/>
</dbReference>
<dbReference type="Gene3D" id="1.10.10.10">
    <property type="entry name" value="Winged helix-like DNA-binding domain superfamily/Winged helix DNA-binding domain"/>
    <property type="match status" value="1"/>
</dbReference>
<dbReference type="AlphaFoldDB" id="A0A9X3NAH4"/>
<evidence type="ECO:0000256" key="1">
    <source>
        <dbReference type="ARBA" id="ARBA00006479"/>
    </source>
</evidence>
<dbReference type="Pfam" id="PF00480">
    <property type="entry name" value="ROK"/>
    <property type="match status" value="1"/>
</dbReference>
<dbReference type="Proteomes" id="UP001147653">
    <property type="component" value="Unassembled WGS sequence"/>
</dbReference>
<organism evidence="3 4">
    <name type="scientific">Solirubrobacter phytolaccae</name>
    <dbReference type="NCBI Taxonomy" id="1404360"/>
    <lineage>
        <taxon>Bacteria</taxon>
        <taxon>Bacillati</taxon>
        <taxon>Actinomycetota</taxon>
        <taxon>Thermoleophilia</taxon>
        <taxon>Solirubrobacterales</taxon>
        <taxon>Solirubrobacteraceae</taxon>
        <taxon>Solirubrobacter</taxon>
    </lineage>
</organism>
<dbReference type="PANTHER" id="PTHR18964:SF173">
    <property type="entry name" value="GLUCOKINASE"/>
    <property type="match status" value="1"/>
</dbReference>
<comment type="caution">
    <text evidence="3">The sequence shown here is derived from an EMBL/GenBank/DDBJ whole genome shotgun (WGS) entry which is preliminary data.</text>
</comment>
<evidence type="ECO:0000313" key="4">
    <source>
        <dbReference type="Proteomes" id="UP001147653"/>
    </source>
</evidence>
<evidence type="ECO:0000313" key="3">
    <source>
        <dbReference type="EMBL" id="MDA0181335.1"/>
    </source>
</evidence>
<dbReference type="PANTHER" id="PTHR18964">
    <property type="entry name" value="ROK (REPRESSOR, ORF, KINASE) FAMILY"/>
    <property type="match status" value="1"/>
</dbReference>
<keyword evidence="4" id="KW-1185">Reference proteome</keyword>
<dbReference type="Gene3D" id="3.30.420.40">
    <property type="match status" value="2"/>
</dbReference>
<sequence>MDERVRTRVRLLDAVLRHPECSRAELVSVLGLSRQTVTNVVAEAEEAGLVVQRPQLESEGPLIGRPPLRISLAPDAAFAIGLDIGRDQVRSAVCDLQGRVLSLQAEPTDLTALPFETFDRACELAHAALRDADVPAARVMGVGVGLPAPIDARTGTVHARDFLPAWRGIQPVAELRKRLQMSIRLTNDANAGAVGERLFGAARRISDALYIRLSAGIGVGLILDGLPYAGVAGIAGELGHTRVAETDHICRCGNRGCLELVASSVVVAERFSRSHGERVSVTELIELARVGDRSARRAIIDAADAVGRTLAGAVNLLNPQRVIVGGDLAAAGDILIEPLRSAVARGAVAPAVDTVEIVVGELGERAEVLGAAAMQLERAPAVLAARM</sequence>